<sequence length="200" mass="22417">MPPRKKAAATPKAPAKTRRSKLAKDNDLSAEQEREIQEAWSIYREDDAEGYEDEKEGVIATSNVRIVMRALGIEPKAQKDMDEYLEILDPEKEGYVTYAHFVELAAIQMNSKSDETKDEEVEKAYKLFTLGNERPITFSDLKRIAGLLNQDVSDDVLKAMILEANRGGGIGAGVDMDQFREVMSKAGVFTANVPWKQKDS</sequence>
<organism evidence="5 6">
    <name type="scientific">Lithohypha guttulata</name>
    <dbReference type="NCBI Taxonomy" id="1690604"/>
    <lineage>
        <taxon>Eukaryota</taxon>
        <taxon>Fungi</taxon>
        <taxon>Dikarya</taxon>
        <taxon>Ascomycota</taxon>
        <taxon>Pezizomycotina</taxon>
        <taxon>Eurotiomycetes</taxon>
        <taxon>Chaetothyriomycetidae</taxon>
        <taxon>Chaetothyriales</taxon>
        <taxon>Trichomeriaceae</taxon>
        <taxon>Lithohypha</taxon>
    </lineage>
</organism>
<protein>
    <recommendedName>
        <fullName evidence="1">Calmodulin</fullName>
    </recommendedName>
</protein>
<name>A0AAN7SXF9_9EURO</name>
<dbReference type="InterPro" id="IPR011992">
    <property type="entry name" value="EF-hand-dom_pair"/>
</dbReference>
<dbReference type="SUPFAM" id="SSF47473">
    <property type="entry name" value="EF-hand"/>
    <property type="match status" value="1"/>
</dbReference>
<evidence type="ECO:0000256" key="1">
    <source>
        <dbReference type="ARBA" id="ARBA00020786"/>
    </source>
</evidence>
<evidence type="ECO:0000313" key="5">
    <source>
        <dbReference type="EMBL" id="KAK5083625.1"/>
    </source>
</evidence>
<dbReference type="Proteomes" id="UP001309876">
    <property type="component" value="Unassembled WGS sequence"/>
</dbReference>
<dbReference type="GO" id="GO:0016460">
    <property type="term" value="C:myosin II complex"/>
    <property type="evidence" value="ECO:0007669"/>
    <property type="project" value="TreeGrafter"/>
</dbReference>
<keyword evidence="3" id="KW-0106">Calcium</keyword>
<dbReference type="PANTHER" id="PTHR23048:SF59">
    <property type="entry name" value="EF-HAND SUPERFAMILY PROTEIN"/>
    <property type="match status" value="1"/>
</dbReference>
<gene>
    <name evidence="5" type="ORF">LTR05_006128</name>
</gene>
<feature type="compositionally biased region" description="Basic and acidic residues" evidence="4">
    <location>
        <begin position="22"/>
        <end position="32"/>
    </location>
</feature>
<keyword evidence="2" id="KW-0677">Repeat</keyword>
<comment type="caution">
    <text evidence="5">The sequence shown here is derived from an EMBL/GenBank/DDBJ whole genome shotgun (WGS) entry which is preliminary data.</text>
</comment>
<proteinExistence type="predicted"/>
<dbReference type="Gene3D" id="1.10.238.10">
    <property type="entry name" value="EF-hand"/>
    <property type="match status" value="2"/>
</dbReference>
<dbReference type="EMBL" id="JAVRRJ010000006">
    <property type="protein sequence ID" value="KAK5083625.1"/>
    <property type="molecule type" value="Genomic_DNA"/>
</dbReference>
<reference evidence="5 6" key="1">
    <citation type="submission" date="2023-08" db="EMBL/GenBank/DDBJ databases">
        <title>Black Yeasts Isolated from many extreme environments.</title>
        <authorList>
            <person name="Coleine C."/>
            <person name="Stajich J.E."/>
            <person name="Selbmann L."/>
        </authorList>
    </citation>
    <scope>NUCLEOTIDE SEQUENCE [LARGE SCALE GENOMIC DNA]</scope>
    <source>
        <strain evidence="5 6">CCFEE 5910</strain>
    </source>
</reference>
<dbReference type="AlphaFoldDB" id="A0AAN7SXF9"/>
<feature type="region of interest" description="Disordered" evidence="4">
    <location>
        <begin position="1"/>
        <end position="32"/>
    </location>
</feature>
<keyword evidence="6" id="KW-1185">Reference proteome</keyword>
<dbReference type="PANTHER" id="PTHR23048">
    <property type="entry name" value="MYOSIN LIGHT CHAIN 1, 3"/>
    <property type="match status" value="1"/>
</dbReference>
<evidence type="ECO:0000256" key="4">
    <source>
        <dbReference type="SAM" id="MobiDB-lite"/>
    </source>
</evidence>
<evidence type="ECO:0000313" key="6">
    <source>
        <dbReference type="Proteomes" id="UP001309876"/>
    </source>
</evidence>
<evidence type="ECO:0000256" key="3">
    <source>
        <dbReference type="ARBA" id="ARBA00022837"/>
    </source>
</evidence>
<accession>A0AAN7SXF9</accession>
<dbReference type="InterPro" id="IPR050230">
    <property type="entry name" value="CALM/Myosin/TropC-like"/>
</dbReference>
<evidence type="ECO:0000256" key="2">
    <source>
        <dbReference type="ARBA" id="ARBA00022737"/>
    </source>
</evidence>